<sequence>MPDITNEHLMKLIYRVIKKVDLIEEKLNQVIDYVETQKKHQPDKSQLAEEVEFQYRPIGNDKELDYISTKIESDEIYKRNLRNYIKSIPYFALEDIFTEDFLCEIDEEKPLEDLIPYEDIFVYLKRKEGMTGKNIKILVTSELARIKDRIKHRKDLSKKRKIEECYNSNESFNEKTKNEEIESEFIEFVEVDDDTQSETDEESNQKSAKKLIPVTYIKEVKKTEDYLDDDDDDYFTKIENLQDLARVCEKIRTRPSYLKSVRKQFLRSCEGGMIRLNDLFTEEFISGYNISGLHGMKNLTKLLPYQTIYLYIKKKLGISMNDIEAQARAEVNQIKGRLRTKRSRIKKRLQQENKAENKEIEDIDENKTEN</sequence>
<accession>A0A336MMH4</accession>
<feature type="region of interest" description="Disordered" evidence="1">
    <location>
        <begin position="347"/>
        <end position="370"/>
    </location>
</feature>
<proteinExistence type="predicted"/>
<evidence type="ECO:0000256" key="1">
    <source>
        <dbReference type="SAM" id="MobiDB-lite"/>
    </source>
</evidence>
<dbReference type="VEuPathDB" id="VectorBase:CSON002867"/>
<evidence type="ECO:0000313" key="2">
    <source>
        <dbReference type="EMBL" id="SSX30781.1"/>
    </source>
</evidence>
<dbReference type="EMBL" id="UFQT01001489">
    <property type="protein sequence ID" value="SSX30781.1"/>
    <property type="molecule type" value="Genomic_DNA"/>
</dbReference>
<reference evidence="2" key="1">
    <citation type="submission" date="2018-07" db="EMBL/GenBank/DDBJ databases">
        <authorList>
            <person name="Quirk P.G."/>
            <person name="Krulwich T.A."/>
        </authorList>
    </citation>
    <scope>NUCLEOTIDE SEQUENCE</scope>
</reference>
<dbReference type="AlphaFoldDB" id="A0A336MMH4"/>
<organism evidence="2">
    <name type="scientific">Culicoides sonorensis</name>
    <name type="common">Biting midge</name>
    <dbReference type="NCBI Taxonomy" id="179676"/>
    <lineage>
        <taxon>Eukaryota</taxon>
        <taxon>Metazoa</taxon>
        <taxon>Ecdysozoa</taxon>
        <taxon>Arthropoda</taxon>
        <taxon>Hexapoda</taxon>
        <taxon>Insecta</taxon>
        <taxon>Pterygota</taxon>
        <taxon>Neoptera</taxon>
        <taxon>Endopterygota</taxon>
        <taxon>Diptera</taxon>
        <taxon>Nematocera</taxon>
        <taxon>Chironomoidea</taxon>
        <taxon>Ceratopogonidae</taxon>
        <taxon>Ceratopogoninae</taxon>
        <taxon>Culicoides</taxon>
        <taxon>Monoculicoides</taxon>
    </lineage>
</organism>
<feature type="compositionally biased region" description="Basic and acidic residues" evidence="1">
    <location>
        <begin position="349"/>
        <end position="370"/>
    </location>
</feature>
<gene>
    <name evidence="2" type="primary">CSON002867</name>
</gene>
<protein>
    <submittedName>
        <fullName evidence="2">CSON002867 protein</fullName>
    </submittedName>
</protein>
<name>A0A336MMH4_CULSO</name>